<name>A0A450T0A0_9GAMM</name>
<dbReference type="EMBL" id="CAADEX010000085">
    <property type="protein sequence ID" value="VFJ59725.1"/>
    <property type="molecule type" value="Genomic_DNA"/>
</dbReference>
<accession>A0A450T0A0</accession>
<dbReference type="AlphaFoldDB" id="A0A450T0A0"/>
<evidence type="ECO:0000313" key="1">
    <source>
        <dbReference type="EMBL" id="VFJ59725.1"/>
    </source>
</evidence>
<proteinExistence type="predicted"/>
<gene>
    <name evidence="1" type="ORF">BECKDK2373B_GA0170837_108518</name>
</gene>
<protein>
    <submittedName>
        <fullName evidence="1">Uncharacterized protein</fullName>
    </submittedName>
</protein>
<organism evidence="1">
    <name type="scientific">Candidatus Kentrum sp. DK</name>
    <dbReference type="NCBI Taxonomy" id="2126562"/>
    <lineage>
        <taxon>Bacteria</taxon>
        <taxon>Pseudomonadati</taxon>
        <taxon>Pseudomonadota</taxon>
        <taxon>Gammaproteobacteria</taxon>
        <taxon>Candidatus Kentrum</taxon>
    </lineage>
</organism>
<reference evidence="1" key="1">
    <citation type="submission" date="2019-02" db="EMBL/GenBank/DDBJ databases">
        <authorList>
            <person name="Gruber-Vodicka R. H."/>
            <person name="Seah K. B. B."/>
        </authorList>
    </citation>
    <scope>NUCLEOTIDE SEQUENCE</scope>
    <source>
        <strain evidence="1">BECK_DK47</strain>
    </source>
</reference>
<sequence>MQLSEQENGLFFDIMWPLLLYACKKLGTVPEVDSMEDLMALDFEHKVIIRDALFENPRIIEEFAAEDPAGLGEERLSIARSWQGFVKGKFYIERYLKRYAIFILEDKVYAVQGLRSSFDEIFPKRILPVYLEVILLPFQGRIVYDGFMRPYNVRFGSDVKGELKEIYGKAKQNGRIISSLDAGAKPLEDKAGAKPPEDKQEVIPMVDWSRVFRRLTDVAQTLKGNSGQPAINAAAFSLIRASIDLGNHALAASPDRDTLFADLHKVKKALSKVENVLHRME</sequence>